<dbReference type="Pfam" id="PF03006">
    <property type="entry name" value="HlyIII"/>
    <property type="match status" value="1"/>
</dbReference>
<evidence type="ECO:0000256" key="5">
    <source>
        <dbReference type="ARBA" id="ARBA00023136"/>
    </source>
</evidence>
<dbReference type="PANTHER" id="PTHR20855">
    <property type="entry name" value="ADIPOR/PROGESTIN RECEPTOR-RELATED"/>
    <property type="match status" value="1"/>
</dbReference>
<comment type="caution">
    <text evidence="8">The sequence shown here is derived from an EMBL/GenBank/DDBJ whole genome shotgun (WGS) entry which is preliminary data.</text>
</comment>
<proteinExistence type="inferred from homology"/>
<name>A0AAE8SWQ0_9PEZI</name>
<organism evidence="8 9">
    <name type="scientific">Cephalotrichum gorgonifer</name>
    <dbReference type="NCBI Taxonomy" id="2041049"/>
    <lineage>
        <taxon>Eukaryota</taxon>
        <taxon>Fungi</taxon>
        <taxon>Dikarya</taxon>
        <taxon>Ascomycota</taxon>
        <taxon>Pezizomycotina</taxon>
        <taxon>Sordariomycetes</taxon>
        <taxon>Hypocreomycetidae</taxon>
        <taxon>Microascales</taxon>
        <taxon>Microascaceae</taxon>
        <taxon>Cephalotrichum</taxon>
    </lineage>
</organism>
<dbReference type="GO" id="GO:0016020">
    <property type="term" value="C:membrane"/>
    <property type="evidence" value="ECO:0007669"/>
    <property type="project" value="UniProtKB-SubCell"/>
</dbReference>
<evidence type="ECO:0000256" key="3">
    <source>
        <dbReference type="ARBA" id="ARBA00022692"/>
    </source>
</evidence>
<keyword evidence="6" id="KW-0862">Zinc</keyword>
<feature type="transmembrane region" description="Helical" evidence="7">
    <location>
        <begin position="113"/>
        <end position="132"/>
    </location>
</feature>
<feature type="transmembrane region" description="Helical" evidence="7">
    <location>
        <begin position="152"/>
        <end position="171"/>
    </location>
</feature>
<comment type="similarity">
    <text evidence="2">Belongs to the ADIPOR family.</text>
</comment>
<keyword evidence="4 7" id="KW-1133">Transmembrane helix</keyword>
<feature type="transmembrane region" description="Helical" evidence="7">
    <location>
        <begin position="282"/>
        <end position="299"/>
    </location>
</feature>
<dbReference type="GO" id="GO:0046872">
    <property type="term" value="F:metal ion binding"/>
    <property type="evidence" value="ECO:0007669"/>
    <property type="project" value="UniProtKB-KW"/>
</dbReference>
<reference evidence="8" key="1">
    <citation type="submission" date="2018-03" db="EMBL/GenBank/DDBJ databases">
        <authorList>
            <person name="Guldener U."/>
        </authorList>
    </citation>
    <scope>NUCLEOTIDE SEQUENCE</scope>
</reference>
<protein>
    <submittedName>
        <fullName evidence="8">Related to PHO36 (Regulatory role in lipid and phosphate metabolism)</fullName>
    </submittedName>
</protein>
<dbReference type="PANTHER" id="PTHR20855:SF52">
    <property type="entry name" value="ADIPONECTIN RECEPTOR PROTEIN"/>
    <property type="match status" value="1"/>
</dbReference>
<feature type="transmembrane region" description="Helical" evidence="7">
    <location>
        <begin position="80"/>
        <end position="101"/>
    </location>
</feature>
<keyword evidence="5 7" id="KW-0472">Membrane</keyword>
<feature type="transmembrane region" description="Helical" evidence="7">
    <location>
        <begin position="178"/>
        <end position="198"/>
    </location>
</feature>
<evidence type="ECO:0000313" key="8">
    <source>
        <dbReference type="EMBL" id="SPO04035.1"/>
    </source>
</evidence>
<evidence type="ECO:0000256" key="1">
    <source>
        <dbReference type="ARBA" id="ARBA00004141"/>
    </source>
</evidence>
<feature type="binding site" evidence="6">
    <location>
        <position position="280"/>
    </location>
    <ligand>
        <name>Zn(2+)</name>
        <dbReference type="ChEBI" id="CHEBI:29105"/>
    </ligand>
</feature>
<evidence type="ECO:0000313" key="9">
    <source>
        <dbReference type="Proteomes" id="UP001187682"/>
    </source>
</evidence>
<dbReference type="AlphaFoldDB" id="A0AAE8SWQ0"/>
<evidence type="ECO:0000256" key="6">
    <source>
        <dbReference type="PIRSR" id="PIRSR604254-1"/>
    </source>
</evidence>
<evidence type="ECO:0000256" key="4">
    <source>
        <dbReference type="ARBA" id="ARBA00022989"/>
    </source>
</evidence>
<feature type="transmembrane region" description="Helical" evidence="7">
    <location>
        <begin position="210"/>
        <end position="229"/>
    </location>
</feature>
<dbReference type="GO" id="GO:0038023">
    <property type="term" value="F:signaling receptor activity"/>
    <property type="evidence" value="ECO:0007669"/>
    <property type="project" value="TreeGrafter"/>
</dbReference>
<sequence>MNPPSEPTVRRRRASITETLLTQASHLESELASSLLILWDDLPSWRRDNAFILSGYRRSTASFSDCFGSLGYLHNETVNIYSHLLGSAAFLSAAALCLSVIRPRYAAASDADLLVFGCFFAGAVLCLGMSAVYHAVSSHSEAVSRWGNKLDYSGIVFLIVGSFVPTLYYGFFCEPELMTIYLGIISTLGFACGLVSWIDRFRTPEWRPYRAGMFVGLGTSGVFPILHGIQIYGFKGMDERMSLRLVALHGLVYIIGAVLYAARWPERTMPGKFDIWGSSHQIFHVCVLIAAGIHLYAMAQAFDHHHTVMGSQCS</sequence>
<gene>
    <name evidence="8" type="ORF">DNG_06718</name>
</gene>
<keyword evidence="6" id="KW-0479">Metal-binding</keyword>
<feature type="binding site" evidence="6">
    <location>
        <position position="284"/>
    </location>
    <ligand>
        <name>Zn(2+)</name>
        <dbReference type="ChEBI" id="CHEBI:29105"/>
    </ligand>
</feature>
<dbReference type="Proteomes" id="UP001187682">
    <property type="component" value="Unassembled WGS sequence"/>
</dbReference>
<comment type="subcellular location">
    <subcellularLocation>
        <location evidence="1">Membrane</location>
        <topology evidence="1">Multi-pass membrane protein</topology>
    </subcellularLocation>
</comment>
<accession>A0AAE8SWQ0</accession>
<feature type="binding site" evidence="6">
    <location>
        <position position="134"/>
    </location>
    <ligand>
        <name>Zn(2+)</name>
        <dbReference type="ChEBI" id="CHEBI:29105"/>
    </ligand>
</feature>
<dbReference type="InterPro" id="IPR004254">
    <property type="entry name" value="AdipoR/HlyIII-related"/>
</dbReference>
<keyword evidence="9" id="KW-1185">Reference proteome</keyword>
<evidence type="ECO:0000256" key="2">
    <source>
        <dbReference type="ARBA" id="ARBA00007018"/>
    </source>
</evidence>
<feature type="transmembrane region" description="Helical" evidence="7">
    <location>
        <begin position="241"/>
        <end position="262"/>
    </location>
</feature>
<evidence type="ECO:0000256" key="7">
    <source>
        <dbReference type="SAM" id="Phobius"/>
    </source>
</evidence>
<dbReference type="EMBL" id="ONZQ02000009">
    <property type="protein sequence ID" value="SPO04035.1"/>
    <property type="molecule type" value="Genomic_DNA"/>
</dbReference>
<keyword evidence="3 7" id="KW-0812">Transmembrane</keyword>
<dbReference type="GO" id="GO:0006882">
    <property type="term" value="P:intracellular zinc ion homeostasis"/>
    <property type="evidence" value="ECO:0007669"/>
    <property type="project" value="TreeGrafter"/>
</dbReference>